<evidence type="ECO:0000256" key="12">
    <source>
        <dbReference type="ARBA" id="ARBA00023012"/>
    </source>
</evidence>
<evidence type="ECO:0000256" key="7">
    <source>
        <dbReference type="ARBA" id="ARBA00022692"/>
    </source>
</evidence>
<keyword evidence="8" id="KW-0547">Nucleotide-binding</keyword>
<dbReference type="OrthoDB" id="9813151at2"/>
<dbReference type="InterPro" id="IPR004358">
    <property type="entry name" value="Sig_transdc_His_kin-like_C"/>
</dbReference>
<protein>
    <recommendedName>
        <fullName evidence="16">Heme sensor protein HssS</fullName>
        <ecNumber evidence="3">2.7.13.3</ecNumber>
    </recommendedName>
</protein>
<dbReference type="PANTHER" id="PTHR45528">
    <property type="entry name" value="SENSOR HISTIDINE KINASE CPXA"/>
    <property type="match status" value="1"/>
</dbReference>
<dbReference type="InterPro" id="IPR003594">
    <property type="entry name" value="HATPase_dom"/>
</dbReference>
<dbReference type="STRING" id="1371.GCA_900166605_01060"/>
<dbReference type="EMBL" id="BJUN01000022">
    <property type="protein sequence ID" value="GEK59915.1"/>
    <property type="molecule type" value="Genomic_DNA"/>
</dbReference>
<dbReference type="PANTHER" id="PTHR45528:SF11">
    <property type="entry name" value="HISTIDINE KINASE"/>
    <property type="match status" value="1"/>
</dbReference>
<dbReference type="Pfam" id="PF02518">
    <property type="entry name" value="HATPase_c"/>
    <property type="match status" value="1"/>
</dbReference>
<evidence type="ECO:0000256" key="13">
    <source>
        <dbReference type="ARBA" id="ARBA00023026"/>
    </source>
</evidence>
<dbReference type="Gene3D" id="3.30.565.10">
    <property type="entry name" value="Histidine kinase-like ATPase, C-terminal domain"/>
    <property type="match status" value="1"/>
</dbReference>
<dbReference type="PROSITE" id="PS50109">
    <property type="entry name" value="HIS_KIN"/>
    <property type="match status" value="1"/>
</dbReference>
<name>A0A510Y982_MARHA</name>
<dbReference type="Proteomes" id="UP000321051">
    <property type="component" value="Unassembled WGS sequence"/>
</dbReference>
<dbReference type="SUPFAM" id="SSF55874">
    <property type="entry name" value="ATPase domain of HSP90 chaperone/DNA topoisomerase II/histidine kinase"/>
    <property type="match status" value="1"/>
</dbReference>
<dbReference type="EC" id="2.7.13.3" evidence="3"/>
<comment type="function">
    <text evidence="15">Member of the two-component regulatory system HssS/HssR involved in intracellular heme homeostasis and tempering of staphylococcal virulence. HssS functions as a heme sensor histidine kinase which is autophosphorylated at a histidine residue and transfers its phosphate group to an aspartate residue of HssR. HssR/HssS activates the expression of hrtAB, an efflux pump, in response to extracellular heme, hemin, hemoglobin or blood.</text>
</comment>
<dbReference type="GO" id="GO:0005524">
    <property type="term" value="F:ATP binding"/>
    <property type="evidence" value="ECO:0007669"/>
    <property type="project" value="UniProtKB-KW"/>
</dbReference>
<feature type="domain" description="Histidine kinase" evidence="19">
    <location>
        <begin position="246"/>
        <end position="461"/>
    </location>
</feature>
<dbReference type="FunFam" id="1.10.287.130:FF:000001">
    <property type="entry name" value="Two-component sensor histidine kinase"/>
    <property type="match status" value="1"/>
</dbReference>
<evidence type="ECO:0000256" key="8">
    <source>
        <dbReference type="ARBA" id="ARBA00022741"/>
    </source>
</evidence>
<dbReference type="CDD" id="cd00082">
    <property type="entry name" value="HisKA"/>
    <property type="match status" value="1"/>
</dbReference>
<reference evidence="21 22" key="1">
    <citation type="submission" date="2019-07" db="EMBL/GenBank/DDBJ databases">
        <title>Whole genome shotgun sequence of Marinococcus halophilus NBRC 102359.</title>
        <authorList>
            <person name="Hosoyama A."/>
            <person name="Uohara A."/>
            <person name="Ohji S."/>
            <person name="Ichikawa N."/>
        </authorList>
    </citation>
    <scope>NUCLEOTIDE SEQUENCE [LARGE SCALE GENOMIC DNA]</scope>
    <source>
        <strain evidence="21 22">NBRC 102359</strain>
    </source>
</reference>
<keyword evidence="14 18" id="KW-0472">Membrane</keyword>
<keyword evidence="6" id="KW-0808">Transferase</keyword>
<evidence type="ECO:0000256" key="10">
    <source>
        <dbReference type="ARBA" id="ARBA00022840"/>
    </source>
</evidence>
<keyword evidence="17" id="KW-0175">Coiled coil</keyword>
<dbReference type="GO" id="GO:0000155">
    <property type="term" value="F:phosphorelay sensor kinase activity"/>
    <property type="evidence" value="ECO:0007669"/>
    <property type="project" value="InterPro"/>
</dbReference>
<evidence type="ECO:0000256" key="4">
    <source>
        <dbReference type="ARBA" id="ARBA00022475"/>
    </source>
</evidence>
<keyword evidence="9 21" id="KW-0418">Kinase</keyword>
<dbReference type="SMART" id="SM00387">
    <property type="entry name" value="HATPase_c"/>
    <property type="match status" value="1"/>
</dbReference>
<accession>A0A510Y982</accession>
<keyword evidence="7 18" id="KW-0812">Transmembrane</keyword>
<dbReference type="Pfam" id="PF00672">
    <property type="entry name" value="HAMP"/>
    <property type="match status" value="1"/>
</dbReference>
<dbReference type="InterPro" id="IPR005467">
    <property type="entry name" value="His_kinase_dom"/>
</dbReference>
<dbReference type="InterPro" id="IPR036097">
    <property type="entry name" value="HisK_dim/P_sf"/>
</dbReference>
<organism evidence="21 22">
    <name type="scientific">Marinococcus halophilus</name>
    <dbReference type="NCBI Taxonomy" id="1371"/>
    <lineage>
        <taxon>Bacteria</taxon>
        <taxon>Bacillati</taxon>
        <taxon>Bacillota</taxon>
        <taxon>Bacilli</taxon>
        <taxon>Bacillales</taxon>
        <taxon>Bacillaceae</taxon>
        <taxon>Marinococcus</taxon>
    </lineage>
</organism>
<dbReference type="AlphaFoldDB" id="A0A510Y982"/>
<dbReference type="SMART" id="SM00388">
    <property type="entry name" value="HisKA"/>
    <property type="match status" value="1"/>
</dbReference>
<comment type="caution">
    <text evidence="21">The sequence shown here is derived from an EMBL/GenBank/DDBJ whole genome shotgun (WGS) entry which is preliminary data.</text>
</comment>
<dbReference type="SUPFAM" id="SSF158472">
    <property type="entry name" value="HAMP domain-like"/>
    <property type="match status" value="1"/>
</dbReference>
<dbReference type="FunFam" id="3.30.565.10:FF:000006">
    <property type="entry name" value="Sensor histidine kinase WalK"/>
    <property type="match status" value="1"/>
</dbReference>
<evidence type="ECO:0000256" key="3">
    <source>
        <dbReference type="ARBA" id="ARBA00012438"/>
    </source>
</evidence>
<proteinExistence type="predicted"/>
<evidence type="ECO:0000313" key="21">
    <source>
        <dbReference type="EMBL" id="GEK59915.1"/>
    </source>
</evidence>
<feature type="transmembrane region" description="Helical" evidence="18">
    <location>
        <begin position="162"/>
        <end position="183"/>
    </location>
</feature>
<keyword evidence="5" id="KW-0597">Phosphoprotein</keyword>
<dbReference type="GO" id="GO:0005886">
    <property type="term" value="C:plasma membrane"/>
    <property type="evidence" value="ECO:0007669"/>
    <property type="project" value="UniProtKB-SubCell"/>
</dbReference>
<keyword evidence="12" id="KW-0902">Two-component regulatory system</keyword>
<keyword evidence="10" id="KW-0067">ATP-binding</keyword>
<dbReference type="InterPro" id="IPR003661">
    <property type="entry name" value="HisK_dim/P_dom"/>
</dbReference>
<dbReference type="Gene3D" id="6.10.340.10">
    <property type="match status" value="1"/>
</dbReference>
<evidence type="ECO:0000256" key="2">
    <source>
        <dbReference type="ARBA" id="ARBA00004651"/>
    </source>
</evidence>
<gene>
    <name evidence="21" type="ORF">MHA01_28200</name>
</gene>
<dbReference type="Pfam" id="PF00512">
    <property type="entry name" value="HisKA"/>
    <property type="match status" value="1"/>
</dbReference>
<feature type="domain" description="HAMP" evidence="20">
    <location>
        <begin position="186"/>
        <end position="238"/>
    </location>
</feature>
<evidence type="ECO:0000256" key="1">
    <source>
        <dbReference type="ARBA" id="ARBA00000085"/>
    </source>
</evidence>
<keyword evidence="4" id="KW-1003">Cell membrane</keyword>
<evidence type="ECO:0000256" key="5">
    <source>
        <dbReference type="ARBA" id="ARBA00022553"/>
    </source>
</evidence>
<feature type="coiled-coil region" evidence="17">
    <location>
        <begin position="219"/>
        <end position="246"/>
    </location>
</feature>
<evidence type="ECO:0000256" key="18">
    <source>
        <dbReference type="SAM" id="Phobius"/>
    </source>
</evidence>
<comment type="catalytic activity">
    <reaction evidence="1">
        <text>ATP + protein L-histidine = ADP + protein N-phospho-L-histidine.</text>
        <dbReference type="EC" id="2.7.13.3"/>
    </reaction>
</comment>
<evidence type="ECO:0000313" key="22">
    <source>
        <dbReference type="Proteomes" id="UP000321051"/>
    </source>
</evidence>
<keyword evidence="13" id="KW-0843">Virulence</keyword>
<evidence type="ECO:0000259" key="19">
    <source>
        <dbReference type="PROSITE" id="PS50109"/>
    </source>
</evidence>
<evidence type="ECO:0000259" key="20">
    <source>
        <dbReference type="PROSITE" id="PS50885"/>
    </source>
</evidence>
<dbReference type="InterPro" id="IPR036890">
    <property type="entry name" value="HATPase_C_sf"/>
</dbReference>
<evidence type="ECO:0000256" key="11">
    <source>
        <dbReference type="ARBA" id="ARBA00022989"/>
    </source>
</evidence>
<comment type="subcellular location">
    <subcellularLocation>
        <location evidence="2">Cell membrane</location>
        <topology evidence="2">Multi-pass membrane protein</topology>
    </subcellularLocation>
</comment>
<evidence type="ECO:0000256" key="6">
    <source>
        <dbReference type="ARBA" id="ARBA00022679"/>
    </source>
</evidence>
<keyword evidence="22" id="KW-1185">Reference proteome</keyword>
<dbReference type="PROSITE" id="PS50885">
    <property type="entry name" value="HAMP"/>
    <property type="match status" value="1"/>
</dbReference>
<evidence type="ECO:0000256" key="16">
    <source>
        <dbReference type="ARBA" id="ARBA00040841"/>
    </source>
</evidence>
<evidence type="ECO:0000256" key="17">
    <source>
        <dbReference type="SAM" id="Coils"/>
    </source>
</evidence>
<dbReference type="PRINTS" id="PR00344">
    <property type="entry name" value="BCTRLSENSOR"/>
</dbReference>
<dbReference type="SUPFAM" id="SSF47384">
    <property type="entry name" value="Homodimeric domain of signal transducing histidine kinase"/>
    <property type="match status" value="1"/>
</dbReference>
<dbReference type="InterPro" id="IPR050398">
    <property type="entry name" value="HssS/ArlS-like"/>
</dbReference>
<dbReference type="SMART" id="SM00304">
    <property type="entry name" value="HAMP"/>
    <property type="match status" value="1"/>
</dbReference>
<sequence length="464" mass="52657">MKTLYTRVVLTTLVVMAVSFFIAFLGTNIYYHYQLKPENDERITQTAQQVQQFYEHHPSINTQTYFEQVGDTGFQVALFSSAEEEGRFFGSSFRSSTLSPKNIENVLAGDTYHGVKNHPFGPLVTGFFDNELTNTVGVPVEIQGETYAMFLRPDIEYQLGEFRYFLAFLFGGMVGISVLLVLISTRYLVRPLVKLTEATKRITKGDFSPPVPVQRQDEIGQLARQFSQMSRELEQLEHMRQEFVANVSHEIQSPLTTIQGMAAELEHDQLSPEQQQMYASTIHQESRRLSTLGKQLLILASLDKEEERLAVAPYALDQQLKTMVQSMAYQCQERQIFVDIDVPPTIIEGDEVLLYEVWMNLFANAIRHSPMEGSIVIRLEPRSTDVVVTIQDEGPGLSPEVLPFIFERFYRADKARSRSYESNGLGLSIAQKIVERHHGFISASSTEDQGATFTVVLPYTPFDS</sequence>
<evidence type="ECO:0000256" key="14">
    <source>
        <dbReference type="ARBA" id="ARBA00023136"/>
    </source>
</evidence>
<dbReference type="Gene3D" id="1.10.287.130">
    <property type="match status" value="1"/>
</dbReference>
<dbReference type="RefSeq" id="WP_094908952.1">
    <property type="nucleotide sequence ID" value="NZ_BJUN01000022.1"/>
</dbReference>
<evidence type="ECO:0000256" key="9">
    <source>
        <dbReference type="ARBA" id="ARBA00022777"/>
    </source>
</evidence>
<keyword evidence="11 18" id="KW-1133">Transmembrane helix</keyword>
<dbReference type="CDD" id="cd06225">
    <property type="entry name" value="HAMP"/>
    <property type="match status" value="1"/>
</dbReference>
<dbReference type="CDD" id="cd00075">
    <property type="entry name" value="HATPase"/>
    <property type="match status" value="1"/>
</dbReference>
<feature type="transmembrane region" description="Helical" evidence="18">
    <location>
        <begin position="7"/>
        <end position="31"/>
    </location>
</feature>
<evidence type="ECO:0000256" key="15">
    <source>
        <dbReference type="ARBA" id="ARBA00037219"/>
    </source>
</evidence>
<dbReference type="InterPro" id="IPR003660">
    <property type="entry name" value="HAMP_dom"/>
</dbReference>